<keyword evidence="1" id="KW-1185">Reference proteome</keyword>
<proteinExistence type="predicted"/>
<gene>
    <name evidence="2" type="primary">LOC104238670</name>
</gene>
<dbReference type="PANTHER" id="PTHR33223:SF11">
    <property type="entry name" value="ELEMENT PROTEIN, PUTATIVE-RELATED"/>
    <property type="match status" value="1"/>
</dbReference>
<evidence type="ECO:0000313" key="1">
    <source>
        <dbReference type="Proteomes" id="UP000189701"/>
    </source>
</evidence>
<reference evidence="2" key="2">
    <citation type="submission" date="2025-08" db="UniProtKB">
        <authorList>
            <consortium name="RefSeq"/>
        </authorList>
    </citation>
    <scope>IDENTIFICATION</scope>
    <source>
        <tissue evidence="2">Leaf</tissue>
    </source>
</reference>
<dbReference type="Proteomes" id="UP000189701">
    <property type="component" value="Unplaced"/>
</dbReference>
<protein>
    <submittedName>
        <fullName evidence="2">Uncharacterized protein LOC104238670</fullName>
    </submittedName>
</protein>
<sequence length="115" mass="12787">MDLAMEGQKPSATPLLIPKKFKVPNISKYDGTSDPRDHVTAFTTGVKGNDLTKQEIESVLVKKFGEALTQGVLTWYSLLPENSIDSFSEIADSFIKAYLGAQKVEKMMEDIFKVK</sequence>
<reference evidence="1" key="1">
    <citation type="journal article" date="2013" name="Genome Biol.">
        <title>Reference genomes and transcriptomes of Nicotiana sylvestris and Nicotiana tomentosiformis.</title>
        <authorList>
            <person name="Sierro N."/>
            <person name="Battey J.N."/>
            <person name="Ouadi S."/>
            <person name="Bovet L."/>
            <person name="Goepfert S."/>
            <person name="Bakaher N."/>
            <person name="Peitsch M.C."/>
            <person name="Ivanov N.V."/>
        </authorList>
    </citation>
    <scope>NUCLEOTIDE SEQUENCE [LARGE SCALE GENOMIC DNA]</scope>
</reference>
<dbReference type="PANTHER" id="PTHR33223">
    <property type="entry name" value="CCHC-TYPE DOMAIN-CONTAINING PROTEIN"/>
    <property type="match status" value="1"/>
</dbReference>
<organism evidence="1 2">
    <name type="scientific">Nicotiana sylvestris</name>
    <name type="common">Wood tobacco</name>
    <name type="synonym">South American tobacco</name>
    <dbReference type="NCBI Taxonomy" id="4096"/>
    <lineage>
        <taxon>Eukaryota</taxon>
        <taxon>Viridiplantae</taxon>
        <taxon>Streptophyta</taxon>
        <taxon>Embryophyta</taxon>
        <taxon>Tracheophyta</taxon>
        <taxon>Spermatophyta</taxon>
        <taxon>Magnoliopsida</taxon>
        <taxon>eudicotyledons</taxon>
        <taxon>Gunneridae</taxon>
        <taxon>Pentapetalae</taxon>
        <taxon>asterids</taxon>
        <taxon>lamiids</taxon>
        <taxon>Solanales</taxon>
        <taxon>Solanaceae</taxon>
        <taxon>Nicotianoideae</taxon>
        <taxon>Nicotianeae</taxon>
        <taxon>Nicotiana</taxon>
    </lineage>
</organism>
<dbReference type="OrthoDB" id="1737504at2759"/>
<dbReference type="RefSeq" id="XP_009791402.1">
    <property type="nucleotide sequence ID" value="XM_009793100.1"/>
</dbReference>
<evidence type="ECO:0000313" key="2">
    <source>
        <dbReference type="RefSeq" id="XP_009791402.1"/>
    </source>
</evidence>
<name>A0A1U7XH67_NICSY</name>
<dbReference type="AlphaFoldDB" id="A0A1U7XH67"/>
<accession>A0A1U7XH67</accession>